<dbReference type="PANTHER" id="PTHR42834:SF1">
    <property type="entry name" value="ENDONUCLEASE_EXONUCLEASE_PHOSPHATASE FAMILY PROTEIN (AFU_ORTHOLOGUE AFUA_3G09210)"/>
    <property type="match status" value="1"/>
</dbReference>
<dbReference type="InterPro" id="IPR036691">
    <property type="entry name" value="Endo/exonu/phosph_ase_sf"/>
</dbReference>
<dbReference type="PANTHER" id="PTHR42834">
    <property type="entry name" value="ENDONUCLEASE/EXONUCLEASE/PHOSPHATASE FAMILY PROTEIN (AFU_ORTHOLOGUE AFUA_3G09210)"/>
    <property type="match status" value="1"/>
</dbReference>
<evidence type="ECO:0000259" key="1">
    <source>
        <dbReference type="Pfam" id="PF03372"/>
    </source>
</evidence>
<proteinExistence type="predicted"/>
<evidence type="ECO:0000313" key="2">
    <source>
        <dbReference type="EMBL" id="SMX53906.1"/>
    </source>
</evidence>
<name>A0A1Y6K2W5_9CHLR</name>
<dbReference type="InterPro" id="IPR005135">
    <property type="entry name" value="Endo/exonuclease/phosphatase"/>
</dbReference>
<dbReference type="Gene3D" id="3.60.10.10">
    <property type="entry name" value="Endonuclease/exonuclease/phosphatase"/>
    <property type="match status" value="1"/>
</dbReference>
<dbReference type="GO" id="GO:0003824">
    <property type="term" value="F:catalytic activity"/>
    <property type="evidence" value="ECO:0007669"/>
    <property type="project" value="InterPro"/>
</dbReference>
<reference evidence="3" key="1">
    <citation type="submission" date="2017-05" db="EMBL/GenBank/DDBJ databases">
        <authorList>
            <person name="Kirkegaard R."/>
            <person name="Mcilroy J S."/>
        </authorList>
    </citation>
    <scope>NUCLEOTIDE SEQUENCE [LARGE SCALE GENOMIC DNA]</scope>
</reference>
<dbReference type="RefSeq" id="WP_087861813.1">
    <property type="nucleotide sequence ID" value="NZ_LT859958.1"/>
</dbReference>
<dbReference type="OrthoDB" id="9801679at2"/>
<dbReference type="KEGG" id="abat:CFX1CAM_0841"/>
<gene>
    <name evidence="2" type="ORF">CFX1CAM_0841</name>
</gene>
<evidence type="ECO:0000313" key="3">
    <source>
        <dbReference type="Proteomes" id="UP000195514"/>
    </source>
</evidence>
<dbReference type="EMBL" id="LT859958">
    <property type="protein sequence ID" value="SMX53906.1"/>
    <property type="molecule type" value="Genomic_DNA"/>
</dbReference>
<organism evidence="2 3">
    <name type="scientific">Candidatus Brevifilum fermentans</name>
    <dbReference type="NCBI Taxonomy" id="1986204"/>
    <lineage>
        <taxon>Bacteria</taxon>
        <taxon>Bacillati</taxon>
        <taxon>Chloroflexota</taxon>
        <taxon>Anaerolineae</taxon>
        <taxon>Anaerolineales</taxon>
        <taxon>Anaerolineaceae</taxon>
        <taxon>Candidatus Brevifilum</taxon>
    </lineage>
</organism>
<dbReference type="SUPFAM" id="SSF56219">
    <property type="entry name" value="DNase I-like"/>
    <property type="match status" value="1"/>
</dbReference>
<dbReference type="Proteomes" id="UP000195514">
    <property type="component" value="Chromosome I"/>
</dbReference>
<dbReference type="Pfam" id="PF03372">
    <property type="entry name" value="Exo_endo_phos"/>
    <property type="match status" value="1"/>
</dbReference>
<feature type="domain" description="Endonuclease/exonuclease/phosphatase" evidence="1">
    <location>
        <begin position="346"/>
        <end position="640"/>
    </location>
</feature>
<accession>A0A1Y6K2W5</accession>
<protein>
    <submittedName>
        <fullName evidence="2">Putative extracellular nuclease</fullName>
    </submittedName>
</protein>
<dbReference type="AlphaFoldDB" id="A0A1Y6K2W5"/>
<sequence>MQVCQKPLKGTLLKDHFKFHQRMRLMMLSGLLAFSLVVSGCTRTPKPVPSQVMPTITKEADDPSPQVVAVDPGVSGTITISSIQGAGHVSPFENQQVEGIHGIVTAIRADGFYMQSLVPDNDPATSEGIYVLQGLIPSVRSGDEVLVNGLVKEGVLNGDPVNDLMITHIRHPSIEILSRGNPLPPPIIIGQDGRIPPTEVIDGQTQGRVIAGGDFNPHSDGLDFFESLEGMLVQINNAVVVGPTNQYKEIVVLPDNGAWASTRTPRGGIIVQQGDFNPERVILDDALREMPFVQVGDYSQQPIVGVMDYAYGNYKVQPIADVNFLAGNLQPSVPLTPALPGQIRVVTYNVEVLSALDSDRIKTLADHIVNGFAAPDIIGFQEIADNDGVTGKQAASAELTYQGIISAIAALGGPPYGFVDIEPLPDKDGGVPGANIRVGFLYRLDRGLSLVDAPRGDAQTPIDVDTLNGRVALSLNPGRIDPTNSAFTNSRKPLIVSFLIEDQPLFVINNHFISKGGDHALFGAVQPPILNSEVRRDAQAQVVYDFVETLLKIDPNSKIIVLGDLNDFHFSSPLETLKGDLLHNLIETLPIEERYTYIYEGNSQVLDHILVSEALYTQLLSVDILHLNSEFDYWHRFSDHDPIVATFKWESATP</sequence>
<keyword evidence="3" id="KW-1185">Reference proteome</keyword>
<dbReference type="CDD" id="cd04486">
    <property type="entry name" value="YhcR_OBF_like"/>
    <property type="match status" value="1"/>
</dbReference>